<evidence type="ECO:0000313" key="2">
    <source>
        <dbReference type="Proteomes" id="UP001501367"/>
    </source>
</evidence>
<keyword evidence="2" id="KW-1185">Reference proteome</keyword>
<dbReference type="Proteomes" id="UP001501367">
    <property type="component" value="Unassembled WGS sequence"/>
</dbReference>
<comment type="caution">
    <text evidence="1">The sequence shown here is derived from an EMBL/GenBank/DDBJ whole genome shotgun (WGS) entry which is preliminary data.</text>
</comment>
<gene>
    <name evidence="1" type="ORF">GCM10022422_05630</name>
</gene>
<reference evidence="2" key="1">
    <citation type="journal article" date="2019" name="Int. J. Syst. Evol. Microbiol.">
        <title>The Global Catalogue of Microorganisms (GCM) 10K type strain sequencing project: providing services to taxonomists for standard genome sequencing and annotation.</title>
        <authorList>
            <consortium name="The Broad Institute Genomics Platform"/>
            <consortium name="The Broad Institute Genome Sequencing Center for Infectious Disease"/>
            <person name="Wu L."/>
            <person name="Ma J."/>
        </authorList>
    </citation>
    <scope>NUCLEOTIDE SEQUENCE [LARGE SCALE GENOMIC DNA]</scope>
    <source>
        <strain evidence="2">JCM 17336</strain>
    </source>
</reference>
<evidence type="ECO:0000313" key="1">
    <source>
        <dbReference type="EMBL" id="GAA3726909.1"/>
    </source>
</evidence>
<sequence>MPNENGRFCMSCSKTVVDFTSMLPEEIQHYFIQNQNQKICGRFRKSQLETITIQIPDRVLYSQTHYHKMFLLALFVAMGTTLFSCADTEGNKMKIDKIEVVTDNEPKNPDQPNNEDRLVEKTPPAPHLYANIEPIKAVPEGSIAYIEPHYETITGTPAIENFEVLPAYPGGLERFSTYIQNEFKIPKKARRITGEIEVSFVVNKAGTLEQFKVFDNIGYETGEEIIRVLKSSKVKWMPRIINGKPTLDTIRMNIVVQKDSLNIERKNRKLSKIVAINFVKKNDKLSYNENQPLCEKKVPQDLALEDDSVFYMGAAIETKADYPSGINAFYEFFAQEFKMPEEVENAKDRIIVSFVVEKDGSLAAFQFPKDINPKLESEITRVLNLSPKWIPGEQNGKRTREKISFPIVLEKWK</sequence>
<dbReference type="InterPro" id="IPR051045">
    <property type="entry name" value="TonB-dependent_transducer"/>
</dbReference>
<dbReference type="SUPFAM" id="SSF74653">
    <property type="entry name" value="TolA/TonB C-terminal domain"/>
    <property type="match status" value="1"/>
</dbReference>
<dbReference type="EMBL" id="BAABDT010000001">
    <property type="protein sequence ID" value="GAA3726909.1"/>
    <property type="molecule type" value="Genomic_DNA"/>
</dbReference>
<organism evidence="1 2">
    <name type="scientific">Flavobacterium ginsengisoli</name>
    <dbReference type="NCBI Taxonomy" id="871694"/>
    <lineage>
        <taxon>Bacteria</taxon>
        <taxon>Pseudomonadati</taxon>
        <taxon>Bacteroidota</taxon>
        <taxon>Flavobacteriia</taxon>
        <taxon>Flavobacteriales</taxon>
        <taxon>Flavobacteriaceae</taxon>
        <taxon>Flavobacterium</taxon>
    </lineage>
</organism>
<evidence type="ECO:0008006" key="3">
    <source>
        <dbReference type="Google" id="ProtNLM"/>
    </source>
</evidence>
<accession>A0ABP7EX82</accession>
<name>A0ABP7EX82_9FLAO</name>
<dbReference type="PANTHER" id="PTHR33446:SF2">
    <property type="entry name" value="PROTEIN TONB"/>
    <property type="match status" value="1"/>
</dbReference>
<proteinExistence type="predicted"/>
<dbReference type="PANTHER" id="PTHR33446">
    <property type="entry name" value="PROTEIN TONB-RELATED"/>
    <property type="match status" value="1"/>
</dbReference>
<protein>
    <recommendedName>
        <fullName evidence="3">TonB C-terminal domain-containing protein</fullName>
    </recommendedName>
</protein>
<dbReference type="Gene3D" id="3.30.1150.10">
    <property type="match status" value="2"/>
</dbReference>